<dbReference type="AlphaFoldDB" id="A0AA96LIC3"/>
<feature type="transmembrane region" description="Helical" evidence="1">
    <location>
        <begin position="228"/>
        <end position="249"/>
    </location>
</feature>
<dbReference type="Proteomes" id="UP001305702">
    <property type="component" value="Chromosome"/>
</dbReference>
<dbReference type="Pfam" id="PF02517">
    <property type="entry name" value="Rce1-like"/>
    <property type="match status" value="1"/>
</dbReference>
<reference evidence="3 4" key="1">
    <citation type="submission" date="2022-02" db="EMBL/GenBank/DDBJ databases">
        <title>Paenibacillus sp. MBLB1776 Whole Genome Shotgun Sequencing.</title>
        <authorList>
            <person name="Hwang C.Y."/>
            <person name="Cho E.-S."/>
            <person name="Seo M.-J."/>
        </authorList>
    </citation>
    <scope>NUCLEOTIDE SEQUENCE [LARGE SCALE GENOMIC DNA]</scope>
    <source>
        <strain evidence="3 4">MBLB1776</strain>
    </source>
</reference>
<feature type="transmembrane region" description="Helical" evidence="1">
    <location>
        <begin position="291"/>
        <end position="319"/>
    </location>
</feature>
<dbReference type="KEGG" id="paun:MJA45_06365"/>
<sequence length="543" mass="59873">MLPFRLNRNLLLLALAGVLMYFGVMAWNALAGGGGVDEEMGRPPVTEEAAQAAASAWAARQFPGFTPGNSSVTYQNDKSMSAYVEKNDLTAEYKKTLSDKVPLDYWQVEIREQNGSRQLSVRVGMEQAVVTGWKTTGPRTGPAASDRTQADQALASAGYEPARFTPVPEKQKTPGSFVYQGKDTAVGEARLVLNVEVGGSEALSLLPSFELPDAFTGYMDKQSQSTKWMLGGSLFFTFVLGVAAIVYTIRRRKEISFSRGILLTFLFGGIYVIHSVNTLPLIAAQSGSGNLMAVAIVTLVFTAIVTLLLAAANYFSLLAGDALWRREGRNYWPRWNEPGFGEHVYYSMGRGYLLFFFLMGSQQILLLFAEKSFDAFGVNDPTQSVYNMLWPGFLPLLAWVAGISEEVTYRFFGIALFKKLLHFEFLALLAPSLLWALGHTGYTIYPSYTRLFEVAVLGLLFGYAFLKYGFYTVMFAHVIMDSFMMSFSVMTTEKTAGFVLLGLFYIALPALAAAAVLLLHRRFRKDPPEIPYSPAPVPPGAPQ</sequence>
<feature type="domain" description="CAAX prenyl protease 2/Lysostaphin resistance protein A-like" evidence="2">
    <location>
        <begin position="392"/>
        <end position="482"/>
    </location>
</feature>
<feature type="transmembrane region" description="Helical" evidence="1">
    <location>
        <begin position="496"/>
        <end position="519"/>
    </location>
</feature>
<accession>A0AA96LIC3</accession>
<evidence type="ECO:0000313" key="3">
    <source>
        <dbReference type="EMBL" id="WNQ12650.1"/>
    </source>
</evidence>
<evidence type="ECO:0000256" key="1">
    <source>
        <dbReference type="SAM" id="Phobius"/>
    </source>
</evidence>
<evidence type="ECO:0000259" key="2">
    <source>
        <dbReference type="Pfam" id="PF02517"/>
    </source>
</evidence>
<dbReference type="GO" id="GO:0080120">
    <property type="term" value="P:CAAX-box protein maturation"/>
    <property type="evidence" value="ECO:0007669"/>
    <property type="project" value="UniProtKB-ARBA"/>
</dbReference>
<dbReference type="GO" id="GO:0004175">
    <property type="term" value="F:endopeptidase activity"/>
    <property type="evidence" value="ECO:0007669"/>
    <property type="project" value="UniProtKB-ARBA"/>
</dbReference>
<dbReference type="EMBL" id="CP130318">
    <property type="protein sequence ID" value="WNQ12650.1"/>
    <property type="molecule type" value="Genomic_DNA"/>
</dbReference>
<evidence type="ECO:0000313" key="4">
    <source>
        <dbReference type="Proteomes" id="UP001305702"/>
    </source>
</evidence>
<proteinExistence type="predicted"/>
<feature type="transmembrane region" description="Helical" evidence="1">
    <location>
        <begin position="389"/>
        <end position="409"/>
    </location>
</feature>
<feature type="transmembrane region" description="Helical" evidence="1">
    <location>
        <begin position="448"/>
        <end position="466"/>
    </location>
</feature>
<dbReference type="InterPro" id="IPR003675">
    <property type="entry name" value="Rce1/LyrA-like_dom"/>
</dbReference>
<feature type="transmembrane region" description="Helical" evidence="1">
    <location>
        <begin position="421"/>
        <end position="442"/>
    </location>
</feature>
<keyword evidence="1" id="KW-0472">Membrane</keyword>
<name>A0AA96LIC3_9BACL</name>
<feature type="transmembrane region" description="Helical" evidence="1">
    <location>
        <begin position="261"/>
        <end position="285"/>
    </location>
</feature>
<feature type="transmembrane region" description="Helical" evidence="1">
    <location>
        <begin position="352"/>
        <end position="369"/>
    </location>
</feature>
<organism evidence="3 4">
    <name type="scientific">Paenibacillus aurantius</name>
    <dbReference type="NCBI Taxonomy" id="2918900"/>
    <lineage>
        <taxon>Bacteria</taxon>
        <taxon>Bacillati</taxon>
        <taxon>Bacillota</taxon>
        <taxon>Bacilli</taxon>
        <taxon>Bacillales</taxon>
        <taxon>Paenibacillaceae</taxon>
        <taxon>Paenibacillus</taxon>
    </lineage>
</organism>
<keyword evidence="1" id="KW-1133">Transmembrane helix</keyword>
<protein>
    <submittedName>
        <fullName evidence="3">Type II CAAX endopeptidase family protein</fullName>
    </submittedName>
</protein>
<gene>
    <name evidence="3" type="ORF">MJA45_06365</name>
</gene>
<dbReference type="RefSeq" id="WP_315606428.1">
    <property type="nucleotide sequence ID" value="NZ_CP130318.1"/>
</dbReference>
<keyword evidence="1" id="KW-0812">Transmembrane</keyword>
<keyword evidence="4" id="KW-1185">Reference proteome</keyword>